<dbReference type="AlphaFoldDB" id="A0A1J5EAU3"/>
<dbReference type="SMART" id="SM00360">
    <property type="entry name" value="RRM"/>
    <property type="match status" value="1"/>
</dbReference>
<protein>
    <submittedName>
        <fullName evidence="4">RNA-binding protein</fullName>
    </submittedName>
</protein>
<dbReference type="InterPro" id="IPR050502">
    <property type="entry name" value="Euk_RNA-bind_prot"/>
</dbReference>
<dbReference type="Proteomes" id="UP000183085">
    <property type="component" value="Unassembled WGS sequence"/>
</dbReference>
<dbReference type="GO" id="GO:0003729">
    <property type="term" value="F:mRNA binding"/>
    <property type="evidence" value="ECO:0007669"/>
    <property type="project" value="TreeGrafter"/>
</dbReference>
<keyword evidence="1" id="KW-0694">RNA-binding</keyword>
<proteinExistence type="predicted"/>
<accession>A0A1J5EAU3</accession>
<feature type="region of interest" description="Disordered" evidence="2">
    <location>
        <begin position="55"/>
        <end position="108"/>
    </location>
</feature>
<reference evidence="4 5" key="1">
    <citation type="journal article" date="2016" name="Environ. Microbiol.">
        <title>Genomic resolution of a cold subsurface aquifer community provides metabolic insights for novel microbes adapted to high CO concentrations.</title>
        <authorList>
            <person name="Probst A.J."/>
            <person name="Castelle C.J."/>
            <person name="Singh A."/>
            <person name="Brown C.T."/>
            <person name="Anantharaman K."/>
            <person name="Sharon I."/>
            <person name="Hug L.A."/>
            <person name="Burstein D."/>
            <person name="Emerson J.B."/>
            <person name="Thomas B.C."/>
            <person name="Banfield J.F."/>
        </authorList>
    </citation>
    <scope>NUCLEOTIDE SEQUENCE [LARGE SCALE GENOMIC DNA]</scope>
    <source>
        <strain evidence="4">CG2_30_40_21</strain>
    </source>
</reference>
<feature type="compositionally biased region" description="Basic and acidic residues" evidence="2">
    <location>
        <begin position="68"/>
        <end position="83"/>
    </location>
</feature>
<dbReference type="InterPro" id="IPR000504">
    <property type="entry name" value="RRM_dom"/>
</dbReference>
<dbReference type="EMBL" id="MNYI01000093">
    <property type="protein sequence ID" value="OIP41143.1"/>
    <property type="molecule type" value="Genomic_DNA"/>
</dbReference>
<evidence type="ECO:0000313" key="4">
    <source>
        <dbReference type="EMBL" id="OIP41143.1"/>
    </source>
</evidence>
<gene>
    <name evidence="4" type="ORF">AUJ95_03740</name>
</gene>
<dbReference type="Gene3D" id="3.30.70.330">
    <property type="match status" value="1"/>
</dbReference>
<comment type="caution">
    <text evidence="4">The sequence shown here is derived from an EMBL/GenBank/DDBJ whole genome shotgun (WGS) entry which is preliminary data.</text>
</comment>
<dbReference type="InterPro" id="IPR012677">
    <property type="entry name" value="Nucleotide-bd_a/b_plait_sf"/>
</dbReference>
<dbReference type="SUPFAM" id="SSF54928">
    <property type="entry name" value="RNA-binding domain, RBD"/>
    <property type="match status" value="1"/>
</dbReference>
<dbReference type="PANTHER" id="PTHR48025:SF1">
    <property type="entry name" value="RRM DOMAIN-CONTAINING PROTEIN"/>
    <property type="match status" value="1"/>
</dbReference>
<feature type="compositionally biased region" description="Gly residues" evidence="2">
    <location>
        <begin position="84"/>
        <end position="93"/>
    </location>
</feature>
<evidence type="ECO:0000256" key="1">
    <source>
        <dbReference type="ARBA" id="ARBA00022884"/>
    </source>
</evidence>
<name>A0A1J5EAU3_9BACT</name>
<feature type="domain" description="RRM" evidence="3">
    <location>
        <begin position="3"/>
        <end position="75"/>
    </location>
</feature>
<dbReference type="PROSITE" id="PS50102">
    <property type="entry name" value="RRM"/>
    <property type="match status" value="1"/>
</dbReference>
<evidence type="ECO:0000313" key="5">
    <source>
        <dbReference type="Proteomes" id="UP000183085"/>
    </source>
</evidence>
<dbReference type="PANTHER" id="PTHR48025">
    <property type="entry name" value="OS02G0815200 PROTEIN"/>
    <property type="match status" value="1"/>
</dbReference>
<dbReference type="Pfam" id="PF00076">
    <property type="entry name" value="RRM_1"/>
    <property type="match status" value="1"/>
</dbReference>
<feature type="compositionally biased region" description="Basic and acidic residues" evidence="2">
    <location>
        <begin position="94"/>
        <end position="108"/>
    </location>
</feature>
<sequence length="108" mass="11874">MGSRMYVGNLTYSVTNEQLRELFSAYGEVSQVNIIEGKGFGFVEMSTPDEANKAKEALNGTDFSGRTLRVDEARPPKSRDERGGGGYGGGRSGGGDRDSQPRREFRRF</sequence>
<organism evidence="4 5">
    <name type="scientific">Candidatus Desantisbacteria bacterium CG2_30_40_21</name>
    <dbReference type="NCBI Taxonomy" id="1817895"/>
    <lineage>
        <taxon>Bacteria</taxon>
        <taxon>Candidatus Desantisiibacteriota</taxon>
    </lineage>
</organism>
<dbReference type="STRING" id="1817895.AUJ95_03740"/>
<evidence type="ECO:0000259" key="3">
    <source>
        <dbReference type="PROSITE" id="PS50102"/>
    </source>
</evidence>
<evidence type="ECO:0000256" key="2">
    <source>
        <dbReference type="SAM" id="MobiDB-lite"/>
    </source>
</evidence>
<dbReference type="InterPro" id="IPR035979">
    <property type="entry name" value="RBD_domain_sf"/>
</dbReference>